<dbReference type="Pfam" id="PF06807">
    <property type="entry name" value="Clp1"/>
    <property type="match status" value="1"/>
</dbReference>
<dbReference type="Pfam" id="PF16575">
    <property type="entry name" value="CLP1_P"/>
    <property type="match status" value="1"/>
</dbReference>
<feature type="domain" description="Clp1 P-loop" evidence="8">
    <location>
        <begin position="117"/>
        <end position="304"/>
    </location>
</feature>
<dbReference type="OrthoDB" id="258143at2759"/>
<dbReference type="Pfam" id="PF16573">
    <property type="entry name" value="CLP1_N"/>
    <property type="match status" value="1"/>
</dbReference>
<dbReference type="GO" id="GO:0005524">
    <property type="term" value="F:ATP binding"/>
    <property type="evidence" value="ECO:0007669"/>
    <property type="project" value="UniProtKB-KW"/>
</dbReference>
<dbReference type="PANTHER" id="PTHR12755:SF6">
    <property type="entry name" value="POLYRIBONUCLEOTIDE 5'-HYDROXYL-KINASE CLP1"/>
    <property type="match status" value="1"/>
</dbReference>
<gene>
    <name evidence="9" type="primary">cbc</name>
    <name evidence="9" type="ORF">TNCT_261281</name>
</gene>
<evidence type="ECO:0000313" key="10">
    <source>
        <dbReference type="Proteomes" id="UP000887116"/>
    </source>
</evidence>
<dbReference type="InterPro" id="IPR038238">
    <property type="entry name" value="Clp1_C_sf"/>
</dbReference>
<sequence length="421" mass="46948">MATSEESKMYNLEIENELRIIVGEVTTVVKIKLVSGLAEIFGAEMELNKTYTFPTNASVAIFTWYGCAIKVTGNPQFVNVFTDTHMILNVHLHAALEKWRVKAENEDTKGPITLIVGPKDVGKTTLCRFLLNYAVRCGRCPLFIDLDVGQNSISVPGSIGIVNIQKPANIIAGFEDEANQVFHFGYKSPGHNITLYSLLLKKLGQTLRSGLRQTNKNTRYSGVIINTCGWTRGFGYDAITLAAMAFEIDVLCVLQEERLYQQLLKDMPSCVKVVYTPKMDGAIERSITVRSESRDARVREYFYGPTNELQPFTFDVKYSEIQVFRVIARPLREEVDSMTNVTLDYTSLVPVPFDHNLIDQVLALSSADTVQKDLILTHAFGFICITGINVAENVITVLSPQPGPLPKKILLIGGTKLIQRQ</sequence>
<evidence type="ECO:0000259" key="8">
    <source>
        <dbReference type="Pfam" id="PF16575"/>
    </source>
</evidence>
<evidence type="ECO:0000256" key="3">
    <source>
        <dbReference type="ARBA" id="ARBA00022741"/>
    </source>
</evidence>
<evidence type="ECO:0000259" key="7">
    <source>
        <dbReference type="Pfam" id="PF16573"/>
    </source>
</evidence>
<keyword evidence="3" id="KW-0547">Nucleotide-binding</keyword>
<dbReference type="PANTHER" id="PTHR12755">
    <property type="entry name" value="CLEAVAGE/POLYADENYLATION FACTOR IA SUBUNIT CLP1P"/>
    <property type="match status" value="1"/>
</dbReference>
<organism evidence="9 10">
    <name type="scientific">Trichonephila clavata</name>
    <name type="common">Joro spider</name>
    <name type="synonym">Nephila clavata</name>
    <dbReference type="NCBI Taxonomy" id="2740835"/>
    <lineage>
        <taxon>Eukaryota</taxon>
        <taxon>Metazoa</taxon>
        <taxon>Ecdysozoa</taxon>
        <taxon>Arthropoda</taxon>
        <taxon>Chelicerata</taxon>
        <taxon>Arachnida</taxon>
        <taxon>Araneae</taxon>
        <taxon>Araneomorphae</taxon>
        <taxon>Entelegynae</taxon>
        <taxon>Araneoidea</taxon>
        <taxon>Nephilidae</taxon>
        <taxon>Trichonephila</taxon>
    </lineage>
</organism>
<dbReference type="InterPro" id="IPR027417">
    <property type="entry name" value="P-loop_NTPase"/>
</dbReference>
<keyword evidence="5" id="KW-0539">Nucleus</keyword>
<evidence type="ECO:0000256" key="4">
    <source>
        <dbReference type="ARBA" id="ARBA00022840"/>
    </source>
</evidence>
<dbReference type="InterPro" id="IPR032324">
    <property type="entry name" value="Clp1_N"/>
</dbReference>
<name>A0A8X6KH14_TRICU</name>
<dbReference type="AlphaFoldDB" id="A0A8X6KH14"/>
<feature type="domain" description="Clp1 C-terminal" evidence="6">
    <location>
        <begin position="309"/>
        <end position="414"/>
    </location>
</feature>
<dbReference type="InterPro" id="IPR045116">
    <property type="entry name" value="Clp1/Grc3"/>
</dbReference>
<keyword evidence="2" id="KW-0507">mRNA processing</keyword>
<keyword evidence="10" id="KW-1185">Reference proteome</keyword>
<proteinExistence type="predicted"/>
<evidence type="ECO:0000256" key="2">
    <source>
        <dbReference type="ARBA" id="ARBA00022664"/>
    </source>
</evidence>
<dbReference type="Gene3D" id="2.40.30.330">
    <property type="entry name" value="Pre-mRNA cleavage complex subunit Clp1, C-terminal domain"/>
    <property type="match status" value="1"/>
</dbReference>
<reference evidence="9" key="1">
    <citation type="submission" date="2020-07" db="EMBL/GenBank/DDBJ databases">
        <title>Multicomponent nature underlies the extraordinary mechanical properties of spider dragline silk.</title>
        <authorList>
            <person name="Kono N."/>
            <person name="Nakamura H."/>
            <person name="Mori M."/>
            <person name="Yoshida Y."/>
            <person name="Ohtoshi R."/>
            <person name="Malay A.D."/>
            <person name="Moran D.A.P."/>
            <person name="Tomita M."/>
            <person name="Numata K."/>
            <person name="Arakawa K."/>
        </authorList>
    </citation>
    <scope>NUCLEOTIDE SEQUENCE</scope>
</reference>
<keyword evidence="4" id="KW-0067">ATP-binding</keyword>
<dbReference type="Gene3D" id="2.60.120.1030">
    <property type="entry name" value="Clp1, DNA binding domain"/>
    <property type="match status" value="1"/>
</dbReference>
<dbReference type="Gene3D" id="3.40.50.300">
    <property type="entry name" value="P-loop containing nucleotide triphosphate hydrolases"/>
    <property type="match status" value="1"/>
</dbReference>
<evidence type="ECO:0000313" key="9">
    <source>
        <dbReference type="EMBL" id="GFQ72871.1"/>
    </source>
</evidence>
<evidence type="ECO:0000256" key="1">
    <source>
        <dbReference type="ARBA" id="ARBA00004123"/>
    </source>
</evidence>
<comment type="subcellular location">
    <subcellularLocation>
        <location evidence="1">Nucleus</location>
    </subcellularLocation>
</comment>
<dbReference type="EMBL" id="BMAO01001371">
    <property type="protein sequence ID" value="GFQ72871.1"/>
    <property type="molecule type" value="Genomic_DNA"/>
</dbReference>
<evidence type="ECO:0000256" key="5">
    <source>
        <dbReference type="ARBA" id="ARBA00023242"/>
    </source>
</evidence>
<dbReference type="Proteomes" id="UP000887116">
    <property type="component" value="Unassembled WGS sequence"/>
</dbReference>
<protein>
    <submittedName>
        <fullName evidence="9">Protein CLP1 homolog</fullName>
    </submittedName>
</protein>
<dbReference type="InterPro" id="IPR032319">
    <property type="entry name" value="CLP1_P"/>
</dbReference>
<dbReference type="InterPro" id="IPR010655">
    <property type="entry name" value="Clp1_C"/>
</dbReference>
<dbReference type="GO" id="GO:0005634">
    <property type="term" value="C:nucleus"/>
    <property type="evidence" value="ECO:0007669"/>
    <property type="project" value="UniProtKB-SubCell"/>
</dbReference>
<dbReference type="FunFam" id="2.60.120.1030:FF:000001">
    <property type="entry name" value="Protein CLP1 homolog 5"/>
    <property type="match status" value="1"/>
</dbReference>
<dbReference type="SUPFAM" id="SSF52540">
    <property type="entry name" value="P-loop containing nucleoside triphosphate hydrolases"/>
    <property type="match status" value="1"/>
</dbReference>
<dbReference type="GO" id="GO:0051731">
    <property type="term" value="F:polynucleotide 5'-hydroxyl-kinase activity"/>
    <property type="evidence" value="ECO:0007669"/>
    <property type="project" value="InterPro"/>
</dbReference>
<dbReference type="GO" id="GO:0006388">
    <property type="term" value="P:tRNA splicing, via endonucleolytic cleavage and ligation"/>
    <property type="evidence" value="ECO:0007669"/>
    <property type="project" value="TreeGrafter"/>
</dbReference>
<evidence type="ECO:0000259" key="6">
    <source>
        <dbReference type="Pfam" id="PF06807"/>
    </source>
</evidence>
<dbReference type="InterPro" id="IPR038239">
    <property type="entry name" value="Clp1_N_sf"/>
</dbReference>
<accession>A0A8X6KH14</accession>
<dbReference type="GO" id="GO:0031124">
    <property type="term" value="P:mRNA 3'-end processing"/>
    <property type="evidence" value="ECO:0007669"/>
    <property type="project" value="InterPro"/>
</dbReference>
<comment type="caution">
    <text evidence="9">The sequence shown here is derived from an EMBL/GenBank/DDBJ whole genome shotgun (WGS) entry which is preliminary data.</text>
</comment>
<feature type="domain" description="Clp1 N-terminal" evidence="7">
    <location>
        <begin position="12"/>
        <end position="103"/>
    </location>
</feature>